<dbReference type="InterPro" id="IPR004509">
    <property type="entry name" value="Competence_ComEA_HhH"/>
</dbReference>
<feature type="domain" description="Helix-hairpin-helix DNA-binding motif class 1" evidence="1">
    <location>
        <begin position="121"/>
        <end position="140"/>
    </location>
</feature>
<dbReference type="Pfam" id="PF12836">
    <property type="entry name" value="HHH_3"/>
    <property type="match status" value="1"/>
</dbReference>
<dbReference type="InterPro" id="IPR003583">
    <property type="entry name" value="Hlx-hairpin-Hlx_DNA-bd_motif"/>
</dbReference>
<proteinExistence type="predicted"/>
<dbReference type="SUPFAM" id="SSF47781">
    <property type="entry name" value="RuvA domain 2-like"/>
    <property type="match status" value="1"/>
</dbReference>
<dbReference type="AlphaFoldDB" id="A0A7G9T4D5"/>
<accession>A0A7G9T4D5</accession>
<keyword evidence="3" id="KW-1185">Reference proteome</keyword>
<dbReference type="SMART" id="SM00278">
    <property type="entry name" value="HhH1"/>
    <property type="match status" value="2"/>
</dbReference>
<evidence type="ECO:0000313" key="3">
    <source>
        <dbReference type="Proteomes" id="UP000515800"/>
    </source>
</evidence>
<dbReference type="PANTHER" id="PTHR21180">
    <property type="entry name" value="ENDONUCLEASE/EXONUCLEASE/PHOSPHATASE FAMILY DOMAIN-CONTAINING PROTEIN 1"/>
    <property type="match status" value="1"/>
</dbReference>
<name>A0A7G9T4D5_9LACO</name>
<gene>
    <name evidence="2" type="ORF">H9L19_06110</name>
</gene>
<dbReference type="Proteomes" id="UP000515800">
    <property type="component" value="Chromosome"/>
</dbReference>
<dbReference type="NCBIfam" id="TIGR00426">
    <property type="entry name" value="competence protein ComEA helix-hairpin-helix repeat region"/>
    <property type="match status" value="1"/>
</dbReference>
<dbReference type="Pfam" id="PF10531">
    <property type="entry name" value="SLBB"/>
    <property type="match status" value="1"/>
</dbReference>
<dbReference type="EMBL" id="CP060724">
    <property type="protein sequence ID" value="QNN74960.1"/>
    <property type="molecule type" value="Genomic_DNA"/>
</dbReference>
<organism evidence="2 3">
    <name type="scientific">Weissella diestrammenae</name>
    <dbReference type="NCBI Taxonomy" id="1162633"/>
    <lineage>
        <taxon>Bacteria</taxon>
        <taxon>Bacillati</taxon>
        <taxon>Bacillota</taxon>
        <taxon>Bacilli</taxon>
        <taxon>Lactobacillales</taxon>
        <taxon>Lactobacillaceae</taxon>
        <taxon>Weissella</taxon>
    </lineage>
</organism>
<protein>
    <submittedName>
        <fullName evidence="2">Helix-hairpin-helix domain-containing protein</fullName>
    </submittedName>
</protein>
<feature type="domain" description="Helix-hairpin-helix DNA-binding motif class 1" evidence="1">
    <location>
        <begin position="91"/>
        <end position="110"/>
    </location>
</feature>
<dbReference type="RefSeq" id="WP_187528795.1">
    <property type="nucleotide sequence ID" value="NZ_CP060724.1"/>
</dbReference>
<dbReference type="Gene3D" id="1.10.150.320">
    <property type="entry name" value="Photosystem II 12 kDa extrinsic protein"/>
    <property type="match status" value="1"/>
</dbReference>
<evidence type="ECO:0000259" key="1">
    <source>
        <dbReference type="SMART" id="SM00278"/>
    </source>
</evidence>
<dbReference type="InterPro" id="IPR010994">
    <property type="entry name" value="RuvA_2-like"/>
</dbReference>
<sequence>MKGAVLKPGVYQLIEPVIVNDVIKAAGGLQSTSATHRVNFAARMTDGQVLYIPNGEEVVPEIFPLPGISNERENGGEKQQSLINLNQATLAELQNLPGIGAKRAADIIATREAKGAFKRIEDLRTVSGIGDKTLAKISELIDVP</sequence>
<dbReference type="PANTHER" id="PTHR21180:SF32">
    <property type="entry name" value="ENDONUCLEASE_EXONUCLEASE_PHOSPHATASE FAMILY DOMAIN-CONTAINING PROTEIN 1"/>
    <property type="match status" value="1"/>
</dbReference>
<dbReference type="KEGG" id="wdi:H9L19_06110"/>
<dbReference type="InterPro" id="IPR051675">
    <property type="entry name" value="Endo/Exo/Phosphatase_dom_1"/>
</dbReference>
<evidence type="ECO:0000313" key="2">
    <source>
        <dbReference type="EMBL" id="QNN74960.1"/>
    </source>
</evidence>
<dbReference type="GO" id="GO:0015627">
    <property type="term" value="C:type II protein secretion system complex"/>
    <property type="evidence" value="ECO:0007669"/>
    <property type="project" value="TreeGrafter"/>
</dbReference>
<dbReference type="GO" id="GO:0015628">
    <property type="term" value="P:protein secretion by the type II secretion system"/>
    <property type="evidence" value="ECO:0007669"/>
    <property type="project" value="TreeGrafter"/>
</dbReference>
<dbReference type="GO" id="GO:0006281">
    <property type="term" value="P:DNA repair"/>
    <property type="evidence" value="ECO:0007669"/>
    <property type="project" value="InterPro"/>
</dbReference>
<reference evidence="2 3" key="1">
    <citation type="submission" date="2020-08" db="EMBL/GenBank/DDBJ databases">
        <title>Genome sequence of Weissella diestrammenae KACC 16890T.</title>
        <authorList>
            <person name="Hyun D.-W."/>
            <person name="Bae J.-W."/>
        </authorList>
    </citation>
    <scope>NUCLEOTIDE SEQUENCE [LARGE SCALE GENOMIC DNA]</scope>
    <source>
        <strain evidence="2 3">KACC 16890</strain>
    </source>
</reference>
<dbReference type="GO" id="GO:0003677">
    <property type="term" value="F:DNA binding"/>
    <property type="evidence" value="ECO:0007669"/>
    <property type="project" value="InterPro"/>
</dbReference>
<dbReference type="InterPro" id="IPR019554">
    <property type="entry name" value="Soluble_ligand-bd"/>
</dbReference>